<evidence type="ECO:0000256" key="1">
    <source>
        <dbReference type="SAM" id="SignalP"/>
    </source>
</evidence>
<accession>A0AAW8CPH3</accession>
<dbReference type="AlphaFoldDB" id="A0AAW8CPH3"/>
<comment type="caution">
    <text evidence="2">The sequence shown here is derived from an EMBL/GenBank/DDBJ whole genome shotgun (WGS) entry which is preliminary data.</text>
</comment>
<feature type="signal peptide" evidence="1">
    <location>
        <begin position="1"/>
        <end position="20"/>
    </location>
</feature>
<organism evidence="2 3">
    <name type="scientific">Variovorax boronicumulans</name>
    <dbReference type="NCBI Taxonomy" id="436515"/>
    <lineage>
        <taxon>Bacteria</taxon>
        <taxon>Pseudomonadati</taxon>
        <taxon>Pseudomonadota</taxon>
        <taxon>Betaproteobacteria</taxon>
        <taxon>Burkholderiales</taxon>
        <taxon>Comamonadaceae</taxon>
        <taxon>Variovorax</taxon>
    </lineage>
</organism>
<feature type="chain" id="PRO_5043387034" description="Lipoprotein" evidence="1">
    <location>
        <begin position="21"/>
        <end position="351"/>
    </location>
</feature>
<evidence type="ECO:0000313" key="3">
    <source>
        <dbReference type="Proteomes" id="UP001242045"/>
    </source>
</evidence>
<proteinExistence type="predicted"/>
<sequence length="351" mass="38297">MRRILATLILLLACTFGAHAAPAVVQGLVHGSGPEAQRFPWVRTDDAKVADRINQFLFIDTFEAMAPARAAEGLRGVDAKNWERLPNLGYAVLRNDGRVLSLRVEGEGCGAYCESFSVGHAFDATTGRHLSPGDLFTAEGLADMARKIQANNAVRLRKEIAALGSKARSKEEAREDKIALYTECLTSRQDPVYQKIEGMRGMEIDATGVLFTQGRCSNHAMRALDDLDDFSTRFTPAQLGPWLTAYGRALLLGEGAAPAPASPFDQVLHGTIDARLPVTLRLEALRSDGSVAATYFYDRYRKAISVFGKYQNGVLLLEESSDTRLRLKPDGAGLRGEWISGQKTLPMVLAP</sequence>
<dbReference type="EMBL" id="JAUSRD010000002">
    <property type="protein sequence ID" value="MDP9892195.1"/>
    <property type="molecule type" value="Genomic_DNA"/>
</dbReference>
<reference evidence="2" key="1">
    <citation type="submission" date="2023-07" db="EMBL/GenBank/DDBJ databases">
        <title>Sorghum-associated microbial communities from plants grown in Nebraska, USA.</title>
        <authorList>
            <person name="Schachtman D."/>
        </authorList>
    </citation>
    <scope>NUCLEOTIDE SEQUENCE</scope>
    <source>
        <strain evidence="2">DS3754</strain>
    </source>
</reference>
<protein>
    <recommendedName>
        <fullName evidence="4">Lipoprotein</fullName>
    </recommendedName>
</protein>
<evidence type="ECO:0000313" key="2">
    <source>
        <dbReference type="EMBL" id="MDP9892195.1"/>
    </source>
</evidence>
<keyword evidence="1" id="KW-0732">Signal</keyword>
<evidence type="ECO:0008006" key="4">
    <source>
        <dbReference type="Google" id="ProtNLM"/>
    </source>
</evidence>
<gene>
    <name evidence="2" type="ORF">J2W31_001298</name>
</gene>
<name>A0AAW8CPH3_9BURK</name>
<dbReference type="RefSeq" id="WP_307684211.1">
    <property type="nucleotide sequence ID" value="NZ_JAUSRD010000002.1"/>
</dbReference>
<dbReference type="Proteomes" id="UP001242045">
    <property type="component" value="Unassembled WGS sequence"/>
</dbReference>